<organism evidence="1 2">
    <name type="scientific">Pangasianodon hypophthalmus</name>
    <name type="common">Striped catfish</name>
    <name type="synonym">Helicophagus hypophthalmus</name>
    <dbReference type="NCBI Taxonomy" id="310915"/>
    <lineage>
        <taxon>Eukaryota</taxon>
        <taxon>Metazoa</taxon>
        <taxon>Chordata</taxon>
        <taxon>Craniata</taxon>
        <taxon>Vertebrata</taxon>
        <taxon>Euteleostomi</taxon>
        <taxon>Actinopterygii</taxon>
        <taxon>Neopterygii</taxon>
        <taxon>Teleostei</taxon>
        <taxon>Ostariophysi</taxon>
        <taxon>Siluriformes</taxon>
        <taxon>Pangasiidae</taxon>
        <taxon>Pangasianodon</taxon>
    </lineage>
</organism>
<dbReference type="EMBL" id="VFJC01000006">
    <property type="protein sequence ID" value="KAB5577047.1"/>
    <property type="molecule type" value="Genomic_DNA"/>
</dbReference>
<proteinExistence type="predicted"/>
<evidence type="ECO:0000313" key="1">
    <source>
        <dbReference type="EMBL" id="KAB5577047.1"/>
    </source>
</evidence>
<name>A0A5N5PCT9_PANHP</name>
<sequence>MKAHTIEYSIVHPGRCSWAWISRAERNWREERNTQTGLKEMAVHKEQIHHTLQFTSVPTEPGQRAVNFPL</sequence>
<accession>A0A5N5PCT9</accession>
<comment type="caution">
    <text evidence="1">The sequence shown here is derived from an EMBL/GenBank/DDBJ whole genome shotgun (WGS) entry which is preliminary data.</text>
</comment>
<protein>
    <submittedName>
        <fullName evidence="1">Uncharacterized protein</fullName>
    </submittedName>
</protein>
<dbReference type="Proteomes" id="UP000327468">
    <property type="component" value="Chromosome 5"/>
</dbReference>
<gene>
    <name evidence="1" type="ORF">PHYPO_G00205480</name>
</gene>
<reference evidence="1 2" key="1">
    <citation type="submission" date="2019-06" db="EMBL/GenBank/DDBJ databases">
        <title>A chromosome-scale genome assembly of the striped catfish, Pangasianodon hypophthalmus.</title>
        <authorList>
            <person name="Wen M."/>
            <person name="Zahm M."/>
            <person name="Roques C."/>
            <person name="Cabau C."/>
            <person name="Klopp C."/>
            <person name="Donnadieu C."/>
            <person name="Jouanno E."/>
            <person name="Avarre J.-C."/>
            <person name="Campet M."/>
            <person name="Ha T.T.T."/>
            <person name="Dugue R."/>
            <person name="Lampietro C."/>
            <person name="Louis A."/>
            <person name="Herpin A."/>
            <person name="Echchiki A."/>
            <person name="Berthelot C."/>
            <person name="Parey E."/>
            <person name="Roest-Crollius H."/>
            <person name="Braasch I."/>
            <person name="Postlethwait J."/>
            <person name="Bobe J."/>
            <person name="Montfort J."/>
            <person name="Bouchez O."/>
            <person name="Begum T."/>
            <person name="Schartl M."/>
            <person name="Guiguen Y."/>
        </authorList>
    </citation>
    <scope>NUCLEOTIDE SEQUENCE [LARGE SCALE GENOMIC DNA]</scope>
    <source>
        <strain evidence="1 2">Indonesia</strain>
        <tissue evidence="1">Blood</tissue>
    </source>
</reference>
<keyword evidence="2" id="KW-1185">Reference proteome</keyword>
<dbReference type="AlphaFoldDB" id="A0A5N5PCT9"/>
<evidence type="ECO:0000313" key="2">
    <source>
        <dbReference type="Proteomes" id="UP000327468"/>
    </source>
</evidence>